<dbReference type="EMBL" id="NBSK02000002">
    <property type="protein sequence ID" value="KAJ0223459.1"/>
    <property type="molecule type" value="Genomic_DNA"/>
</dbReference>
<feature type="compositionally biased region" description="Basic residues" evidence="1">
    <location>
        <begin position="94"/>
        <end position="107"/>
    </location>
</feature>
<organism evidence="2 3">
    <name type="scientific">Lactuca sativa</name>
    <name type="common">Garden lettuce</name>
    <dbReference type="NCBI Taxonomy" id="4236"/>
    <lineage>
        <taxon>Eukaryota</taxon>
        <taxon>Viridiplantae</taxon>
        <taxon>Streptophyta</taxon>
        <taxon>Embryophyta</taxon>
        <taxon>Tracheophyta</taxon>
        <taxon>Spermatophyta</taxon>
        <taxon>Magnoliopsida</taxon>
        <taxon>eudicotyledons</taxon>
        <taxon>Gunneridae</taxon>
        <taxon>Pentapetalae</taxon>
        <taxon>asterids</taxon>
        <taxon>campanulids</taxon>
        <taxon>Asterales</taxon>
        <taxon>Asteraceae</taxon>
        <taxon>Cichorioideae</taxon>
        <taxon>Cichorieae</taxon>
        <taxon>Lactucinae</taxon>
        <taxon>Lactuca</taxon>
    </lineage>
</organism>
<evidence type="ECO:0000313" key="2">
    <source>
        <dbReference type="EMBL" id="KAJ0223459.1"/>
    </source>
</evidence>
<feature type="region of interest" description="Disordered" evidence="1">
    <location>
        <begin position="88"/>
        <end position="107"/>
    </location>
</feature>
<comment type="caution">
    <text evidence="2">The sequence shown here is derived from an EMBL/GenBank/DDBJ whole genome shotgun (WGS) entry which is preliminary data.</text>
</comment>
<sequence length="107" mass="12404">MYKTNTSYLSYLEMRVPRSLHISHTPNVKNISESLEKGNNYEEVIDICFTRLEGVASPQPLLSLCGILATTHLHGRYASRLKLVRYPLDQKKENSKRKKVSEKKKRQ</sequence>
<protein>
    <submittedName>
        <fullName evidence="2">Uncharacterized protein</fullName>
    </submittedName>
</protein>
<accession>A0A9R1XVS6</accession>
<evidence type="ECO:0000256" key="1">
    <source>
        <dbReference type="SAM" id="MobiDB-lite"/>
    </source>
</evidence>
<reference evidence="2 3" key="1">
    <citation type="journal article" date="2017" name="Nat. Commun.">
        <title>Genome assembly with in vitro proximity ligation data and whole-genome triplication in lettuce.</title>
        <authorList>
            <person name="Reyes-Chin-Wo S."/>
            <person name="Wang Z."/>
            <person name="Yang X."/>
            <person name="Kozik A."/>
            <person name="Arikit S."/>
            <person name="Song C."/>
            <person name="Xia L."/>
            <person name="Froenicke L."/>
            <person name="Lavelle D.O."/>
            <person name="Truco M.J."/>
            <person name="Xia R."/>
            <person name="Zhu S."/>
            <person name="Xu C."/>
            <person name="Xu H."/>
            <person name="Xu X."/>
            <person name="Cox K."/>
            <person name="Korf I."/>
            <person name="Meyers B.C."/>
            <person name="Michelmore R.W."/>
        </authorList>
    </citation>
    <scope>NUCLEOTIDE SEQUENCE [LARGE SCALE GENOMIC DNA]</scope>
    <source>
        <strain evidence="3">cv. Salinas</strain>
        <tissue evidence="2">Seedlings</tissue>
    </source>
</reference>
<dbReference type="AlphaFoldDB" id="A0A9R1XVS6"/>
<evidence type="ECO:0000313" key="3">
    <source>
        <dbReference type="Proteomes" id="UP000235145"/>
    </source>
</evidence>
<gene>
    <name evidence="2" type="ORF">LSAT_V11C200061240</name>
</gene>
<proteinExistence type="predicted"/>
<keyword evidence="3" id="KW-1185">Reference proteome</keyword>
<name>A0A9R1XVS6_LACSA</name>
<dbReference type="Proteomes" id="UP000235145">
    <property type="component" value="Unassembled WGS sequence"/>
</dbReference>